<keyword evidence="2" id="KW-1185">Reference proteome</keyword>
<dbReference type="AlphaFoldDB" id="A0A2P8FBA7"/>
<evidence type="ECO:0000313" key="1">
    <source>
        <dbReference type="EMBL" id="PSL18984.1"/>
    </source>
</evidence>
<proteinExistence type="predicted"/>
<organism evidence="1 2">
    <name type="scientific">Shimia abyssi</name>
    <dbReference type="NCBI Taxonomy" id="1662395"/>
    <lineage>
        <taxon>Bacteria</taxon>
        <taxon>Pseudomonadati</taxon>
        <taxon>Pseudomonadota</taxon>
        <taxon>Alphaproteobacteria</taxon>
        <taxon>Rhodobacterales</taxon>
        <taxon>Roseobacteraceae</taxon>
    </lineage>
</organism>
<dbReference type="Proteomes" id="UP000240418">
    <property type="component" value="Unassembled WGS sequence"/>
</dbReference>
<comment type="caution">
    <text evidence="1">The sequence shown here is derived from an EMBL/GenBank/DDBJ whole genome shotgun (WGS) entry which is preliminary data.</text>
</comment>
<gene>
    <name evidence="1" type="ORF">CLV88_108165</name>
</gene>
<reference evidence="1 2" key="1">
    <citation type="submission" date="2018-03" db="EMBL/GenBank/DDBJ databases">
        <title>Genomic Encyclopedia of Archaeal and Bacterial Type Strains, Phase II (KMG-II): from individual species to whole genera.</title>
        <authorList>
            <person name="Goeker M."/>
        </authorList>
    </citation>
    <scope>NUCLEOTIDE SEQUENCE [LARGE SCALE GENOMIC DNA]</scope>
    <source>
        <strain evidence="1 2">DSM 100673</strain>
    </source>
</reference>
<evidence type="ECO:0000313" key="2">
    <source>
        <dbReference type="Proteomes" id="UP000240418"/>
    </source>
</evidence>
<protein>
    <submittedName>
        <fullName evidence="1">Uncharacterized protein</fullName>
    </submittedName>
</protein>
<dbReference type="RefSeq" id="WP_133169968.1">
    <property type="nucleotide sequence ID" value="NZ_PYGJ01000008.1"/>
</dbReference>
<sequence length="124" mass="13618">MAVEVLRRSQPHEFSVVPNRTPLRAVKALKGRSLELLDILAWRIDPMGGSVSTPVTVEGTSRYPEYHGVPEGIYIYDPRTGVFTDQCECFLGLDVLLEQTGAKPPEEWVAGRLEAFLTGCGDAA</sequence>
<accession>A0A2P8FBA7</accession>
<name>A0A2P8FBA7_9RHOB</name>
<dbReference type="EMBL" id="PYGJ01000008">
    <property type="protein sequence ID" value="PSL18984.1"/>
    <property type="molecule type" value="Genomic_DNA"/>
</dbReference>